<dbReference type="EMBL" id="KI913171">
    <property type="protein sequence ID" value="ETV69853.1"/>
    <property type="molecule type" value="Genomic_DNA"/>
</dbReference>
<dbReference type="AlphaFoldDB" id="W4FT69"/>
<dbReference type="VEuPathDB" id="FungiDB:H257_14468"/>
<proteinExistence type="predicted"/>
<accession>W4FT69</accession>
<organism evidence="1">
    <name type="scientific">Aphanomyces astaci</name>
    <name type="common">Crayfish plague agent</name>
    <dbReference type="NCBI Taxonomy" id="112090"/>
    <lineage>
        <taxon>Eukaryota</taxon>
        <taxon>Sar</taxon>
        <taxon>Stramenopiles</taxon>
        <taxon>Oomycota</taxon>
        <taxon>Saprolegniomycetes</taxon>
        <taxon>Saprolegniales</taxon>
        <taxon>Verrucalvaceae</taxon>
        <taxon>Aphanomyces</taxon>
    </lineage>
</organism>
<dbReference type="RefSeq" id="XP_009840591.1">
    <property type="nucleotide sequence ID" value="XM_009842289.1"/>
</dbReference>
<reference evidence="1" key="1">
    <citation type="submission" date="2013-12" db="EMBL/GenBank/DDBJ databases">
        <title>The Genome Sequence of Aphanomyces astaci APO3.</title>
        <authorList>
            <consortium name="The Broad Institute Genomics Platform"/>
            <person name="Russ C."/>
            <person name="Tyler B."/>
            <person name="van West P."/>
            <person name="Dieguez-Uribeondo J."/>
            <person name="Young S.K."/>
            <person name="Zeng Q."/>
            <person name="Gargeya S."/>
            <person name="Fitzgerald M."/>
            <person name="Abouelleil A."/>
            <person name="Alvarado L."/>
            <person name="Chapman S.B."/>
            <person name="Gainer-Dewar J."/>
            <person name="Goldberg J."/>
            <person name="Griggs A."/>
            <person name="Gujja S."/>
            <person name="Hansen M."/>
            <person name="Howarth C."/>
            <person name="Imamovic A."/>
            <person name="Ireland A."/>
            <person name="Larimer J."/>
            <person name="McCowan C."/>
            <person name="Murphy C."/>
            <person name="Pearson M."/>
            <person name="Poon T.W."/>
            <person name="Priest M."/>
            <person name="Roberts A."/>
            <person name="Saif S."/>
            <person name="Shea T."/>
            <person name="Sykes S."/>
            <person name="Wortman J."/>
            <person name="Nusbaum C."/>
            <person name="Birren B."/>
        </authorList>
    </citation>
    <scope>NUCLEOTIDE SEQUENCE [LARGE SCALE GENOMIC DNA]</scope>
    <source>
        <strain evidence="1">APO3</strain>
    </source>
</reference>
<protein>
    <submittedName>
        <fullName evidence="1">Uncharacterized protein</fullName>
    </submittedName>
</protein>
<sequence>MGHGDLAVSASCELTFWASLTPTAHANFACPCDHCLGLMRPRHPPGAPWQESSDPPVMTLLRHSWDSSSCALWHSCYPPKKAGVVVMYPPLDMPRAPPSRLVEYSSPCGHLEVTSVSPSK</sequence>
<evidence type="ECO:0000313" key="1">
    <source>
        <dbReference type="EMBL" id="ETV69853.1"/>
    </source>
</evidence>
<gene>
    <name evidence="1" type="ORF">H257_14468</name>
</gene>
<dbReference type="GeneID" id="20816464"/>
<name>W4FT69_APHAT</name>